<dbReference type="GO" id="GO:0005886">
    <property type="term" value="C:plasma membrane"/>
    <property type="evidence" value="ECO:0007669"/>
    <property type="project" value="UniProtKB-SubCell"/>
</dbReference>
<feature type="transmembrane region" description="Helical" evidence="10">
    <location>
        <begin position="76"/>
        <end position="96"/>
    </location>
</feature>
<comment type="caution">
    <text evidence="10">Lacks conserved residue(s) required for the propagation of feature annotation.</text>
</comment>
<feature type="transmembrane region" description="Helical" evidence="10">
    <location>
        <begin position="31"/>
        <end position="56"/>
    </location>
</feature>
<evidence type="ECO:0000256" key="10">
    <source>
        <dbReference type="RuleBase" id="RU365087"/>
    </source>
</evidence>
<evidence type="ECO:0000256" key="11">
    <source>
        <dbReference type="SAM" id="MobiDB-lite"/>
    </source>
</evidence>
<feature type="transmembrane region" description="Helical" evidence="10">
    <location>
        <begin position="6"/>
        <end position="24"/>
    </location>
</feature>
<dbReference type="EMBL" id="MAYW01000003">
    <property type="protein sequence ID" value="ODS34632.1"/>
    <property type="molecule type" value="Genomic_DNA"/>
</dbReference>
<dbReference type="PANTHER" id="PTHR34182:SF1">
    <property type="entry name" value="PROTEIN-EXPORT MEMBRANE PROTEIN SECG"/>
    <property type="match status" value="1"/>
</dbReference>
<keyword evidence="8 10" id="KW-0811">Translocation</keyword>
<keyword evidence="6 10" id="KW-0653">Protein transport</keyword>
<keyword evidence="5 10" id="KW-0812">Transmembrane</keyword>
<evidence type="ECO:0000256" key="6">
    <source>
        <dbReference type="ARBA" id="ARBA00022927"/>
    </source>
</evidence>
<keyword evidence="3 10" id="KW-0813">Transport</keyword>
<accession>A0A1E3XG97</accession>
<evidence type="ECO:0000256" key="8">
    <source>
        <dbReference type="ARBA" id="ARBA00023010"/>
    </source>
</evidence>
<comment type="subcellular location">
    <subcellularLocation>
        <location evidence="1 10">Cell membrane</location>
        <topology evidence="1 10">Multi-pass membrane protein</topology>
    </subcellularLocation>
</comment>
<dbReference type="Proteomes" id="UP000094056">
    <property type="component" value="Unassembled WGS sequence"/>
</dbReference>
<comment type="function">
    <text evidence="10">Involved in protein export. Participates in an early event of protein translocation.</text>
</comment>
<comment type="similarity">
    <text evidence="2 10">Belongs to the SecG family.</text>
</comment>
<evidence type="ECO:0000256" key="7">
    <source>
        <dbReference type="ARBA" id="ARBA00022989"/>
    </source>
</evidence>
<dbReference type="GO" id="GO:0065002">
    <property type="term" value="P:intracellular protein transmembrane transport"/>
    <property type="evidence" value="ECO:0007669"/>
    <property type="project" value="TreeGrafter"/>
</dbReference>
<dbReference type="PANTHER" id="PTHR34182">
    <property type="entry name" value="PROTEIN-EXPORT MEMBRANE PROTEIN SECG"/>
    <property type="match status" value="1"/>
</dbReference>
<feature type="region of interest" description="Disordered" evidence="11">
    <location>
        <begin position="117"/>
        <end position="158"/>
    </location>
</feature>
<dbReference type="AlphaFoldDB" id="A0A1E3XG97"/>
<keyword evidence="7 10" id="KW-1133">Transmembrane helix</keyword>
<keyword evidence="4 10" id="KW-1003">Cell membrane</keyword>
<dbReference type="Pfam" id="PF03840">
    <property type="entry name" value="SecG"/>
    <property type="match status" value="1"/>
</dbReference>
<evidence type="ECO:0000256" key="3">
    <source>
        <dbReference type="ARBA" id="ARBA00022448"/>
    </source>
</evidence>
<evidence type="ECO:0000256" key="9">
    <source>
        <dbReference type="ARBA" id="ARBA00023136"/>
    </source>
</evidence>
<evidence type="ECO:0000313" key="12">
    <source>
        <dbReference type="EMBL" id="ODS34632.1"/>
    </source>
</evidence>
<name>A0A1E3XG97_9BACT</name>
<protein>
    <recommendedName>
        <fullName evidence="10">Protein-export membrane protein SecG</fullName>
    </recommendedName>
</protein>
<evidence type="ECO:0000256" key="5">
    <source>
        <dbReference type="ARBA" id="ARBA00022692"/>
    </source>
</evidence>
<proteinExistence type="inferred from homology"/>
<dbReference type="GO" id="GO:0043952">
    <property type="term" value="P:protein transport by the Sec complex"/>
    <property type="evidence" value="ECO:0007669"/>
    <property type="project" value="TreeGrafter"/>
</dbReference>
<dbReference type="GO" id="GO:0009306">
    <property type="term" value="P:protein secretion"/>
    <property type="evidence" value="ECO:0007669"/>
    <property type="project" value="UniProtKB-UniRule"/>
</dbReference>
<comment type="caution">
    <text evidence="12">The sequence shown here is derived from an EMBL/GenBank/DDBJ whole genome shotgun (WGS) entry which is preliminary data.</text>
</comment>
<sequence length="158" mass="17065">MKLKWIVAIVINFGLLTMFYLFQWTVVLKSLLILSCVILIGCILMQAGRGGGLAAIGGLADQTALGTKTSTVLSKITYLVGASFIFTTILLTKLTLSSIHGTDTLRIEKPRALQETVHEHAAHEHAAHEPSQDVTGVGEEEESMGMKAVDSANEKQEN</sequence>
<organism evidence="12 13">
    <name type="scientific">Candidatus Scalindua rubra</name>
    <dbReference type="NCBI Taxonomy" id="1872076"/>
    <lineage>
        <taxon>Bacteria</taxon>
        <taxon>Pseudomonadati</taxon>
        <taxon>Planctomycetota</taxon>
        <taxon>Candidatus Brocadiia</taxon>
        <taxon>Candidatus Brocadiales</taxon>
        <taxon>Candidatus Scalinduaceae</taxon>
        <taxon>Candidatus Scalindua</taxon>
    </lineage>
</organism>
<dbReference type="GO" id="GO:0015450">
    <property type="term" value="F:protein-transporting ATPase activity"/>
    <property type="evidence" value="ECO:0007669"/>
    <property type="project" value="UniProtKB-UniRule"/>
</dbReference>
<gene>
    <name evidence="12" type="ORF">SCARUB_00212</name>
</gene>
<keyword evidence="9 10" id="KW-0472">Membrane</keyword>
<reference evidence="12 13" key="1">
    <citation type="submission" date="2016-07" db="EMBL/GenBank/DDBJ databases">
        <title>Draft genome of Scalindua rubra, obtained from a brine-seawater interface in the Red Sea, sheds light on salt adaptation in anammox bacteria.</title>
        <authorList>
            <person name="Speth D.R."/>
            <person name="Lagkouvardos I."/>
            <person name="Wang Y."/>
            <person name="Qian P.-Y."/>
            <person name="Dutilh B.E."/>
            <person name="Jetten M.S."/>
        </authorList>
    </citation>
    <scope>NUCLEOTIDE SEQUENCE [LARGE SCALE GENOMIC DNA]</scope>
    <source>
        <strain evidence="12">BSI-1</strain>
    </source>
</reference>
<evidence type="ECO:0000256" key="1">
    <source>
        <dbReference type="ARBA" id="ARBA00004651"/>
    </source>
</evidence>
<dbReference type="InterPro" id="IPR004692">
    <property type="entry name" value="SecG"/>
</dbReference>
<evidence type="ECO:0000256" key="2">
    <source>
        <dbReference type="ARBA" id="ARBA00008445"/>
    </source>
</evidence>
<feature type="compositionally biased region" description="Basic and acidic residues" evidence="11">
    <location>
        <begin position="117"/>
        <end position="131"/>
    </location>
</feature>
<dbReference type="NCBIfam" id="TIGR00810">
    <property type="entry name" value="secG"/>
    <property type="match status" value="1"/>
</dbReference>
<evidence type="ECO:0000256" key="4">
    <source>
        <dbReference type="ARBA" id="ARBA00022475"/>
    </source>
</evidence>
<evidence type="ECO:0000313" key="13">
    <source>
        <dbReference type="Proteomes" id="UP000094056"/>
    </source>
</evidence>